<name>A0A9N8EZX4_9STRA</name>
<dbReference type="InterPro" id="IPR053211">
    <property type="entry name" value="DNA_repair-toleration"/>
</dbReference>
<dbReference type="PANTHER" id="PTHR48060:SF18">
    <property type="entry name" value="PROTEIN KINASE, PLANT-TYPE, PUTATIVE-RELATED"/>
    <property type="match status" value="1"/>
</dbReference>
<proteinExistence type="predicted"/>
<evidence type="ECO:0008006" key="8">
    <source>
        <dbReference type="Google" id="ProtNLM"/>
    </source>
</evidence>
<gene>
    <name evidence="6" type="ORF">SEMRO_2829_G338080.2</name>
</gene>
<keyword evidence="5" id="KW-0472">Membrane</keyword>
<evidence type="ECO:0000256" key="3">
    <source>
        <dbReference type="ARBA" id="ARBA00022737"/>
    </source>
</evidence>
<dbReference type="FunFam" id="3.80.10.10:FF:000041">
    <property type="entry name" value="LRR receptor-like serine/threonine-protein kinase ERECTA"/>
    <property type="match status" value="1"/>
</dbReference>
<evidence type="ECO:0000256" key="2">
    <source>
        <dbReference type="ARBA" id="ARBA00022729"/>
    </source>
</evidence>
<keyword evidence="5" id="KW-0812">Transmembrane</keyword>
<feature type="region of interest" description="Disordered" evidence="4">
    <location>
        <begin position="128"/>
        <end position="172"/>
    </location>
</feature>
<keyword evidence="7" id="KW-1185">Reference proteome</keyword>
<protein>
    <recommendedName>
        <fullName evidence="8">L domain-like protein</fullName>
    </recommendedName>
</protein>
<feature type="region of interest" description="Disordered" evidence="4">
    <location>
        <begin position="1"/>
        <end position="24"/>
    </location>
</feature>
<evidence type="ECO:0000256" key="5">
    <source>
        <dbReference type="SAM" id="Phobius"/>
    </source>
</evidence>
<dbReference type="Proteomes" id="UP001153069">
    <property type="component" value="Unassembled WGS sequence"/>
</dbReference>
<accession>A0A9N8EZX4</accession>
<dbReference type="Pfam" id="PF00560">
    <property type="entry name" value="LRR_1"/>
    <property type="match status" value="2"/>
</dbReference>
<dbReference type="EMBL" id="CAICTM010002827">
    <property type="protein sequence ID" value="CAB9530316.1"/>
    <property type="molecule type" value="Genomic_DNA"/>
</dbReference>
<feature type="transmembrane region" description="Helical" evidence="5">
    <location>
        <begin position="242"/>
        <end position="268"/>
    </location>
</feature>
<dbReference type="AlphaFoldDB" id="A0A9N8EZX4"/>
<reference evidence="6" key="1">
    <citation type="submission" date="2020-06" db="EMBL/GenBank/DDBJ databases">
        <authorList>
            <consortium name="Plant Systems Biology data submission"/>
        </authorList>
    </citation>
    <scope>NUCLEOTIDE SEQUENCE</scope>
    <source>
        <strain evidence="6">D6</strain>
    </source>
</reference>
<feature type="compositionally biased region" description="Basic and acidic residues" evidence="4">
    <location>
        <begin position="1"/>
        <end position="14"/>
    </location>
</feature>
<dbReference type="PANTHER" id="PTHR48060">
    <property type="entry name" value="DNA DAMAGE-REPAIR/TOLERATION PROTEIN DRT100"/>
    <property type="match status" value="1"/>
</dbReference>
<evidence type="ECO:0000256" key="4">
    <source>
        <dbReference type="SAM" id="MobiDB-lite"/>
    </source>
</evidence>
<keyword evidence="3" id="KW-0677">Repeat</keyword>
<feature type="region of interest" description="Disordered" evidence="4">
    <location>
        <begin position="53"/>
        <end position="80"/>
    </location>
</feature>
<evidence type="ECO:0000313" key="6">
    <source>
        <dbReference type="EMBL" id="CAB9530316.1"/>
    </source>
</evidence>
<sequence>MNKDIKQKDQRGNGDPDLVDDSGSGNELLMAIIKQRAMQGSQKADLDNIAAGANRATGEGDTSTKTLEEDGKAKRDYAPSAGLQTMMPAVGVVALDDGDKLAISEGTPQMSAWLTARAQTDCLQYESPTTDLSTSKMDEVDQNETAPGAYAQTAGRRERRRPSFFEETTEDLDLSEANVDLEDPGSRRYAPSMATHQEMPPAVESEDNGNSGLVTAFPVHEDGITTAEAVDDIQPSTKQRSFWVIAASVAALLFLVAIIVPTTIVVVMSSTNNDQSGKVTSNPKHPEASLALSLPDFTTTAILEDPVSPQAKAYSWLLEDPFFDEFTEARKLQRFVLATLYHATNGDGWSIQKDWLSYEAHECQDWYSQVSNIPGEFQVCNGEDEYTSLVLTSNTLIGSIPPELGLLSSLQLLLLGNNYLAGSIPQSVWDIPALGMLALNGNQLTGSLLPEHLKAIQHGMISGSIPPELFTHWGKLAHLELRENELSSSIPTEIGFLTALKEFYLYDCSLTGTIPSEIALLSNMTNFVASSNELSASIPEELWGLTHLNDFFLYGNLLSGSLATEVGLLTDLVRLDVGVNSMVGTIPSTLGLLTKLTHLRLSDNAFEGSLPSSVWNFASLEFLWVNGNVSGSIPGSVGASLREVNLTGSTFISGTIPTNFCSIQQLDFDCSDILCGCECSCDMGKQP</sequence>
<evidence type="ECO:0000256" key="1">
    <source>
        <dbReference type="ARBA" id="ARBA00022614"/>
    </source>
</evidence>
<feature type="compositionally biased region" description="Basic and acidic residues" evidence="4">
    <location>
        <begin position="66"/>
        <end position="77"/>
    </location>
</feature>
<dbReference type="SUPFAM" id="SSF52047">
    <property type="entry name" value="RNI-like"/>
    <property type="match status" value="1"/>
</dbReference>
<dbReference type="Gene3D" id="3.80.10.10">
    <property type="entry name" value="Ribonuclease Inhibitor"/>
    <property type="match status" value="2"/>
</dbReference>
<keyword evidence="5" id="KW-1133">Transmembrane helix</keyword>
<comment type="caution">
    <text evidence="6">The sequence shown here is derived from an EMBL/GenBank/DDBJ whole genome shotgun (WGS) entry which is preliminary data.</text>
</comment>
<keyword evidence="1" id="KW-0433">Leucine-rich repeat</keyword>
<dbReference type="InterPro" id="IPR032675">
    <property type="entry name" value="LRR_dom_sf"/>
</dbReference>
<keyword evidence="2" id="KW-0732">Signal</keyword>
<organism evidence="6 7">
    <name type="scientific">Seminavis robusta</name>
    <dbReference type="NCBI Taxonomy" id="568900"/>
    <lineage>
        <taxon>Eukaryota</taxon>
        <taxon>Sar</taxon>
        <taxon>Stramenopiles</taxon>
        <taxon>Ochrophyta</taxon>
        <taxon>Bacillariophyta</taxon>
        <taxon>Bacillariophyceae</taxon>
        <taxon>Bacillariophycidae</taxon>
        <taxon>Naviculales</taxon>
        <taxon>Naviculaceae</taxon>
        <taxon>Seminavis</taxon>
    </lineage>
</organism>
<evidence type="ECO:0000313" key="7">
    <source>
        <dbReference type="Proteomes" id="UP001153069"/>
    </source>
</evidence>
<dbReference type="Pfam" id="PF13855">
    <property type="entry name" value="LRR_8"/>
    <property type="match status" value="1"/>
</dbReference>
<dbReference type="InterPro" id="IPR001611">
    <property type="entry name" value="Leu-rich_rpt"/>
</dbReference>